<dbReference type="InParanoid" id="A0A3N4KAA4"/>
<keyword evidence="3" id="KW-1185">Reference proteome</keyword>
<protein>
    <submittedName>
        <fullName evidence="2">Uncharacterized protein</fullName>
    </submittedName>
</protein>
<sequence>MRIDAEVEREKVEARKASKETETPVQPQEGERPKSGDIETMSEVVSHGRMKAETEQRKPVADKGEQEKRRVGSQQKREEGLGVGGRVVFTE</sequence>
<evidence type="ECO:0000313" key="2">
    <source>
        <dbReference type="EMBL" id="RPB06252.1"/>
    </source>
</evidence>
<evidence type="ECO:0000313" key="3">
    <source>
        <dbReference type="Proteomes" id="UP000277580"/>
    </source>
</evidence>
<dbReference type="AlphaFoldDB" id="A0A3N4KAA4"/>
<accession>A0A3N4KAA4</accession>
<dbReference type="EMBL" id="ML119630">
    <property type="protein sequence ID" value="RPB06252.1"/>
    <property type="molecule type" value="Genomic_DNA"/>
</dbReference>
<feature type="compositionally biased region" description="Basic and acidic residues" evidence="1">
    <location>
        <begin position="50"/>
        <end position="80"/>
    </location>
</feature>
<proteinExistence type="predicted"/>
<organism evidence="2 3">
    <name type="scientific">Morchella conica CCBAS932</name>
    <dbReference type="NCBI Taxonomy" id="1392247"/>
    <lineage>
        <taxon>Eukaryota</taxon>
        <taxon>Fungi</taxon>
        <taxon>Dikarya</taxon>
        <taxon>Ascomycota</taxon>
        <taxon>Pezizomycotina</taxon>
        <taxon>Pezizomycetes</taxon>
        <taxon>Pezizales</taxon>
        <taxon>Morchellaceae</taxon>
        <taxon>Morchella</taxon>
    </lineage>
</organism>
<gene>
    <name evidence="2" type="ORF">P167DRAFT_580887</name>
</gene>
<dbReference type="Proteomes" id="UP000277580">
    <property type="component" value="Unassembled WGS sequence"/>
</dbReference>
<reference evidence="2 3" key="1">
    <citation type="journal article" date="2018" name="Nat. Ecol. Evol.">
        <title>Pezizomycetes genomes reveal the molecular basis of ectomycorrhizal truffle lifestyle.</title>
        <authorList>
            <person name="Murat C."/>
            <person name="Payen T."/>
            <person name="Noel B."/>
            <person name="Kuo A."/>
            <person name="Morin E."/>
            <person name="Chen J."/>
            <person name="Kohler A."/>
            <person name="Krizsan K."/>
            <person name="Balestrini R."/>
            <person name="Da Silva C."/>
            <person name="Montanini B."/>
            <person name="Hainaut M."/>
            <person name="Levati E."/>
            <person name="Barry K.W."/>
            <person name="Belfiori B."/>
            <person name="Cichocki N."/>
            <person name="Clum A."/>
            <person name="Dockter R.B."/>
            <person name="Fauchery L."/>
            <person name="Guy J."/>
            <person name="Iotti M."/>
            <person name="Le Tacon F."/>
            <person name="Lindquist E.A."/>
            <person name="Lipzen A."/>
            <person name="Malagnac F."/>
            <person name="Mello A."/>
            <person name="Molinier V."/>
            <person name="Miyauchi S."/>
            <person name="Poulain J."/>
            <person name="Riccioni C."/>
            <person name="Rubini A."/>
            <person name="Sitrit Y."/>
            <person name="Splivallo R."/>
            <person name="Traeger S."/>
            <person name="Wang M."/>
            <person name="Zifcakova L."/>
            <person name="Wipf D."/>
            <person name="Zambonelli A."/>
            <person name="Paolocci F."/>
            <person name="Nowrousian M."/>
            <person name="Ottonello S."/>
            <person name="Baldrian P."/>
            <person name="Spatafora J.W."/>
            <person name="Henrissat B."/>
            <person name="Nagy L.G."/>
            <person name="Aury J.M."/>
            <person name="Wincker P."/>
            <person name="Grigoriev I.V."/>
            <person name="Bonfante P."/>
            <person name="Martin F.M."/>
        </authorList>
    </citation>
    <scope>NUCLEOTIDE SEQUENCE [LARGE SCALE GENOMIC DNA]</scope>
    <source>
        <strain evidence="2 3">CCBAS932</strain>
    </source>
</reference>
<evidence type="ECO:0000256" key="1">
    <source>
        <dbReference type="SAM" id="MobiDB-lite"/>
    </source>
</evidence>
<name>A0A3N4KAA4_9PEZI</name>
<feature type="region of interest" description="Disordered" evidence="1">
    <location>
        <begin position="1"/>
        <end position="91"/>
    </location>
</feature>
<feature type="compositionally biased region" description="Basic and acidic residues" evidence="1">
    <location>
        <begin position="1"/>
        <end position="22"/>
    </location>
</feature>